<feature type="signal peptide" evidence="1">
    <location>
        <begin position="1"/>
        <end position="31"/>
    </location>
</feature>
<dbReference type="Pfam" id="PF01261">
    <property type="entry name" value="AP_endonuc_2"/>
    <property type="match status" value="1"/>
</dbReference>
<name>A0AAE7D7E0_9BACT</name>
<dbReference type="GO" id="GO:0016853">
    <property type="term" value="F:isomerase activity"/>
    <property type="evidence" value="ECO:0007669"/>
    <property type="project" value="UniProtKB-KW"/>
</dbReference>
<evidence type="ECO:0000313" key="4">
    <source>
        <dbReference type="Proteomes" id="UP000502421"/>
    </source>
</evidence>
<protein>
    <submittedName>
        <fullName evidence="3">Sugar phosphate isomerase/epimerase</fullName>
    </submittedName>
</protein>
<accession>A0AAE7D7E0</accession>
<dbReference type="Gene3D" id="3.20.20.150">
    <property type="entry name" value="Divalent-metal-dependent TIM barrel enzymes"/>
    <property type="match status" value="1"/>
</dbReference>
<keyword evidence="1" id="KW-0732">Signal</keyword>
<evidence type="ECO:0000259" key="2">
    <source>
        <dbReference type="Pfam" id="PF01261"/>
    </source>
</evidence>
<gene>
    <name evidence="3" type="ORF">HF329_13485</name>
</gene>
<evidence type="ECO:0000256" key="1">
    <source>
        <dbReference type="SAM" id="SignalP"/>
    </source>
</evidence>
<proteinExistence type="predicted"/>
<dbReference type="InterPro" id="IPR013022">
    <property type="entry name" value="Xyl_isomerase-like_TIM-brl"/>
</dbReference>
<reference evidence="4" key="1">
    <citation type="submission" date="2020-04" db="EMBL/GenBank/DDBJ databases">
        <authorList>
            <person name="Kittiwongwattana C."/>
        </authorList>
    </citation>
    <scope>NUCLEOTIDE SEQUENCE [LARGE SCALE GENOMIC DNA]</scope>
    <source>
        <strain evidence="4">1310</strain>
    </source>
</reference>
<keyword evidence="3" id="KW-0413">Isomerase</keyword>
<dbReference type="InterPro" id="IPR036237">
    <property type="entry name" value="Xyl_isomerase-like_sf"/>
</dbReference>
<dbReference type="EMBL" id="CP051205">
    <property type="protein sequence ID" value="QJB32282.1"/>
    <property type="molecule type" value="Genomic_DNA"/>
</dbReference>
<dbReference type="RefSeq" id="WP_168804532.1">
    <property type="nucleotide sequence ID" value="NZ_CP051205.1"/>
</dbReference>
<dbReference type="AlphaFoldDB" id="A0AAE7D7E0"/>
<dbReference type="KEGG" id="coy:HF329_13485"/>
<evidence type="ECO:0000313" key="3">
    <source>
        <dbReference type="EMBL" id="QJB32282.1"/>
    </source>
</evidence>
<dbReference type="InterPro" id="IPR050312">
    <property type="entry name" value="IolE/XylAMocC-like"/>
</dbReference>
<organism evidence="3 4">
    <name type="scientific">Chitinophaga oryzae</name>
    <dbReference type="NCBI Taxonomy" id="2725414"/>
    <lineage>
        <taxon>Bacteria</taxon>
        <taxon>Pseudomonadati</taxon>
        <taxon>Bacteroidota</taxon>
        <taxon>Chitinophagia</taxon>
        <taxon>Chitinophagales</taxon>
        <taxon>Chitinophagaceae</taxon>
        <taxon>Chitinophaga</taxon>
    </lineage>
</organism>
<dbReference type="SUPFAM" id="SSF51658">
    <property type="entry name" value="Xylose isomerase-like"/>
    <property type="match status" value="1"/>
</dbReference>
<sequence length="300" mass="32833">MQISLKSRLLAAGRALPAALMLLSGALFQLACNGSPATNAHTDSTTSSRNTAPPPKWKTGIALYSFNRHSFTAALDKVDSAGVRYVEGFSFYMLGKAFNDSTMAALSPAGISRMRKMLEDKGISMASIYADAHNMEEWRKYFDMAKALGAQYLTCEPAKDQWDVADSLAGVYGIRIAIHEHARGSSAYWHPDSVLAALEGHPNFGVCADLGHWARSGLKPKDCLKKLKGHILGVHLKDIDSFNNLNAEDVMVGTGVINFAAVVHELKSQGFNGMIYVECEHKMENNLEDVIQSINYFNKL</sequence>
<dbReference type="PANTHER" id="PTHR12110:SF41">
    <property type="entry name" value="INOSOSE DEHYDRATASE"/>
    <property type="match status" value="1"/>
</dbReference>
<feature type="chain" id="PRO_5042241633" evidence="1">
    <location>
        <begin position="32"/>
        <end position="300"/>
    </location>
</feature>
<feature type="domain" description="Xylose isomerase-like TIM barrel" evidence="2">
    <location>
        <begin position="76"/>
        <end position="298"/>
    </location>
</feature>
<dbReference type="Proteomes" id="UP000502421">
    <property type="component" value="Chromosome"/>
</dbReference>
<dbReference type="PANTHER" id="PTHR12110">
    <property type="entry name" value="HYDROXYPYRUVATE ISOMERASE"/>
    <property type="match status" value="1"/>
</dbReference>